<dbReference type="RefSeq" id="WP_246387911.1">
    <property type="nucleotide sequence ID" value="NZ_JACHGO010000001.1"/>
</dbReference>
<dbReference type="GO" id="GO:0009103">
    <property type="term" value="P:lipopolysaccharide biosynthetic process"/>
    <property type="evidence" value="ECO:0007669"/>
    <property type="project" value="TreeGrafter"/>
</dbReference>
<keyword evidence="1 5" id="KW-0808">Transferase</keyword>
<name>A0A7W8BXT5_9BACT</name>
<protein>
    <submittedName>
        <fullName evidence="5">Glycosyltransferase involved in cell wall biosynthesis</fullName>
    </submittedName>
</protein>
<accession>A0A7W8BXT5</accession>
<evidence type="ECO:0000259" key="3">
    <source>
        <dbReference type="Pfam" id="PF00534"/>
    </source>
</evidence>
<dbReference type="Gene3D" id="3.40.50.2000">
    <property type="entry name" value="Glycogen Phosphorylase B"/>
    <property type="match status" value="1"/>
</dbReference>
<evidence type="ECO:0000313" key="5">
    <source>
        <dbReference type="EMBL" id="MBB5141953.1"/>
    </source>
</evidence>
<feature type="region of interest" description="Disordered" evidence="2">
    <location>
        <begin position="394"/>
        <end position="419"/>
    </location>
</feature>
<dbReference type="PANTHER" id="PTHR46401">
    <property type="entry name" value="GLYCOSYLTRANSFERASE WBBK-RELATED"/>
    <property type="match status" value="1"/>
</dbReference>
<evidence type="ECO:0000256" key="1">
    <source>
        <dbReference type="ARBA" id="ARBA00022679"/>
    </source>
</evidence>
<keyword evidence="6" id="KW-1185">Reference proteome</keyword>
<dbReference type="InterPro" id="IPR001296">
    <property type="entry name" value="Glyco_trans_1"/>
</dbReference>
<dbReference type="Pfam" id="PF00534">
    <property type="entry name" value="Glycos_transf_1"/>
    <property type="match status" value="1"/>
</dbReference>
<reference evidence="5 6" key="1">
    <citation type="submission" date="2020-08" db="EMBL/GenBank/DDBJ databases">
        <title>Genomic Encyclopedia of Type Strains, Phase IV (KMG-IV): sequencing the most valuable type-strain genomes for metagenomic binning, comparative biology and taxonomic classification.</title>
        <authorList>
            <person name="Goeker M."/>
        </authorList>
    </citation>
    <scope>NUCLEOTIDE SEQUENCE [LARGE SCALE GENOMIC DNA]</scope>
    <source>
        <strain evidence="5 6">DSM 11275</strain>
    </source>
</reference>
<dbReference type="AlphaFoldDB" id="A0A7W8BXT5"/>
<dbReference type="InterPro" id="IPR022623">
    <property type="entry name" value="Glyco_trans_4"/>
</dbReference>
<proteinExistence type="predicted"/>
<dbReference type="PANTHER" id="PTHR46401:SF2">
    <property type="entry name" value="GLYCOSYLTRANSFERASE WBBK-RELATED"/>
    <property type="match status" value="1"/>
</dbReference>
<evidence type="ECO:0000256" key="2">
    <source>
        <dbReference type="SAM" id="MobiDB-lite"/>
    </source>
</evidence>
<organism evidence="5 6">
    <name type="scientific">Desulfovibrio intestinalis</name>
    <dbReference type="NCBI Taxonomy" id="58621"/>
    <lineage>
        <taxon>Bacteria</taxon>
        <taxon>Pseudomonadati</taxon>
        <taxon>Thermodesulfobacteriota</taxon>
        <taxon>Desulfovibrionia</taxon>
        <taxon>Desulfovibrionales</taxon>
        <taxon>Desulfovibrionaceae</taxon>
        <taxon>Desulfovibrio</taxon>
    </lineage>
</organism>
<gene>
    <name evidence="5" type="ORF">HNQ38_000016</name>
</gene>
<feature type="domain" description="Glycosyl transferase family 1" evidence="3">
    <location>
        <begin position="270"/>
        <end position="370"/>
    </location>
</feature>
<evidence type="ECO:0000313" key="6">
    <source>
        <dbReference type="Proteomes" id="UP000539075"/>
    </source>
</evidence>
<feature type="domain" description="Glycosyl transferase family 4" evidence="4">
    <location>
        <begin position="21"/>
        <end position="186"/>
    </location>
</feature>
<comment type="caution">
    <text evidence="5">The sequence shown here is derived from an EMBL/GenBank/DDBJ whole genome shotgun (WGS) entry which is preliminary data.</text>
</comment>
<sequence length="419" mass="46514">MNSVFPGRFRSLAQAFGAIRDNTVLFLAESGQKTTIPGVRRLRLAPPASYESDDPAEREIVTRLRRGARAGNALLALRKEGFSPDIICASASMGGSFYVRDIFPKTFYVGQADWFYTQGESHCFFTRGKPRPAADFAPARVANLWEYNALGECDLAVTSSLWQRSQYPDFLAKKLHVVHSGINTRFFSPLEDQEERSGELVSFFGPPHDAARGFQQFKDCLPRLLEQRPNCLVLLSWLENSQGEARALPSGRAEEEATRSVDSLNLPPEQRVRVHVLGPRPLKEYRELLRASTVHVYLAAPHALTTGLLEGMACGALIVGSDTPPVREIIRDGVNGFLCDFWDAEAMSAKVVATLENASTLDHVRSNAQQTILREYDGEVQTRRLMSLILHSMDQEKSDGKPEASKKDVSDEQDGASKV</sequence>
<dbReference type="GO" id="GO:0016757">
    <property type="term" value="F:glycosyltransferase activity"/>
    <property type="evidence" value="ECO:0007669"/>
    <property type="project" value="InterPro"/>
</dbReference>
<dbReference type="EMBL" id="JACHGO010000001">
    <property type="protein sequence ID" value="MBB5141953.1"/>
    <property type="molecule type" value="Genomic_DNA"/>
</dbReference>
<dbReference type="Pfam" id="PF12000">
    <property type="entry name" value="Glyco_trans_4_3"/>
    <property type="match status" value="1"/>
</dbReference>
<evidence type="ECO:0000259" key="4">
    <source>
        <dbReference type="Pfam" id="PF12000"/>
    </source>
</evidence>
<dbReference type="Proteomes" id="UP000539075">
    <property type="component" value="Unassembled WGS sequence"/>
</dbReference>
<dbReference type="SUPFAM" id="SSF53756">
    <property type="entry name" value="UDP-Glycosyltransferase/glycogen phosphorylase"/>
    <property type="match status" value="1"/>
</dbReference>